<sequence length="300" mass="34755">MFLTKRPREFNFLKQALNQPLAELRHFPWSGYGKTNKLHVLDDDNSELVYLVGLVLTDFIAKCIKPIPRRMKERDLWSPIVPIVKYLSSVEHSASVVNKITLPEETGSTWDAEEMVPEVVYRHPLIYLTEDLISENELDCPRNANADWSIALTVLLTEPFVEAHERYSGLLGQQKIVNCLNALFLIDPSISSSIRRSKQESDTSFQIFYPKTITVQQRVYRIAGRLVSSKAAGQHFWCLCSIDGQVMKVDNMMPEARYLQQNLHGKIRTTVFVVCHLLDEDEQWNITLDKWYNRKDRHAF</sequence>
<dbReference type="Proteomes" id="UP000605846">
    <property type="component" value="Unassembled WGS sequence"/>
</dbReference>
<gene>
    <name evidence="1" type="ORF">EC973_002747</name>
</gene>
<reference evidence="1" key="1">
    <citation type="submission" date="2020-01" db="EMBL/GenBank/DDBJ databases">
        <title>Genome Sequencing of Three Apophysomyces-Like Fungal Strains Confirms a Novel Fungal Genus in the Mucoromycota with divergent Burkholderia-like Endosymbiotic Bacteria.</title>
        <authorList>
            <person name="Stajich J.E."/>
            <person name="Macias A.M."/>
            <person name="Carter-House D."/>
            <person name="Lovett B."/>
            <person name="Kasson L.R."/>
            <person name="Berry K."/>
            <person name="Grigoriev I."/>
            <person name="Chang Y."/>
            <person name="Spatafora J."/>
            <person name="Kasson M.T."/>
        </authorList>
    </citation>
    <scope>NUCLEOTIDE SEQUENCE</scope>
    <source>
        <strain evidence="1">NRRL A-21654</strain>
    </source>
</reference>
<proteinExistence type="predicted"/>
<dbReference type="OrthoDB" id="2273700at2759"/>
<comment type="caution">
    <text evidence="1">The sequence shown here is derived from an EMBL/GenBank/DDBJ whole genome shotgun (WGS) entry which is preliminary data.</text>
</comment>
<name>A0A8H7BW10_9FUNG</name>
<protein>
    <submittedName>
        <fullName evidence="1">Uncharacterized protein</fullName>
    </submittedName>
</protein>
<evidence type="ECO:0000313" key="2">
    <source>
        <dbReference type="Proteomes" id="UP000605846"/>
    </source>
</evidence>
<dbReference type="EMBL" id="JABAYA010000018">
    <property type="protein sequence ID" value="KAF7730139.1"/>
    <property type="molecule type" value="Genomic_DNA"/>
</dbReference>
<accession>A0A8H7BW10</accession>
<keyword evidence="2" id="KW-1185">Reference proteome</keyword>
<organism evidence="1 2">
    <name type="scientific">Apophysomyces ossiformis</name>
    <dbReference type="NCBI Taxonomy" id="679940"/>
    <lineage>
        <taxon>Eukaryota</taxon>
        <taxon>Fungi</taxon>
        <taxon>Fungi incertae sedis</taxon>
        <taxon>Mucoromycota</taxon>
        <taxon>Mucoromycotina</taxon>
        <taxon>Mucoromycetes</taxon>
        <taxon>Mucorales</taxon>
        <taxon>Mucorineae</taxon>
        <taxon>Mucoraceae</taxon>
        <taxon>Apophysomyces</taxon>
    </lineage>
</organism>
<evidence type="ECO:0000313" key="1">
    <source>
        <dbReference type="EMBL" id="KAF7730139.1"/>
    </source>
</evidence>
<dbReference type="AlphaFoldDB" id="A0A8H7BW10"/>